<keyword evidence="2" id="KW-1185">Reference proteome</keyword>
<comment type="caution">
    <text evidence="1">The sequence shown here is derived from an EMBL/GenBank/DDBJ whole genome shotgun (WGS) entry which is preliminary data.</text>
</comment>
<name>A0ACC0VXB9_9STRA</name>
<dbReference type="Proteomes" id="UP001163321">
    <property type="component" value="Chromosome 5"/>
</dbReference>
<proteinExistence type="predicted"/>
<organism evidence="1 2">
    <name type="scientific">Peronosclerospora sorghi</name>
    <dbReference type="NCBI Taxonomy" id="230839"/>
    <lineage>
        <taxon>Eukaryota</taxon>
        <taxon>Sar</taxon>
        <taxon>Stramenopiles</taxon>
        <taxon>Oomycota</taxon>
        <taxon>Peronosporomycetes</taxon>
        <taxon>Peronosporales</taxon>
        <taxon>Peronosporaceae</taxon>
        <taxon>Peronosclerospora</taxon>
    </lineage>
</organism>
<reference evidence="1 2" key="1">
    <citation type="journal article" date="2022" name="bioRxiv">
        <title>The genome of the oomycete Peronosclerospora sorghi, a cosmopolitan pathogen of maize and sorghum, is inflated with dispersed pseudogenes.</title>
        <authorList>
            <person name="Fletcher K."/>
            <person name="Martin F."/>
            <person name="Isakeit T."/>
            <person name="Cavanaugh K."/>
            <person name="Magill C."/>
            <person name="Michelmore R."/>
        </authorList>
    </citation>
    <scope>NUCLEOTIDE SEQUENCE [LARGE SCALE GENOMIC DNA]</scope>
    <source>
        <strain evidence="1">P6</strain>
    </source>
</reference>
<accession>A0ACC0VXB9</accession>
<gene>
    <name evidence="1" type="ORF">PsorP6_009401</name>
</gene>
<dbReference type="EMBL" id="CM047584">
    <property type="protein sequence ID" value="KAI9911200.1"/>
    <property type="molecule type" value="Genomic_DNA"/>
</dbReference>
<evidence type="ECO:0000313" key="2">
    <source>
        <dbReference type="Proteomes" id="UP001163321"/>
    </source>
</evidence>
<protein>
    <submittedName>
        <fullName evidence="1">Uncharacterized protein</fullName>
    </submittedName>
</protein>
<evidence type="ECO:0000313" key="1">
    <source>
        <dbReference type="EMBL" id="KAI9911200.1"/>
    </source>
</evidence>
<sequence>MDYLYDEKWTARQDADETDGAVQEEPAQLGAHRASDSGEQKSSWVCSQWEHNQELLNWT</sequence>